<evidence type="ECO:0000256" key="3">
    <source>
        <dbReference type="ARBA" id="ARBA00022692"/>
    </source>
</evidence>
<evidence type="ECO:0000256" key="8">
    <source>
        <dbReference type="ARBA" id="ARBA00023170"/>
    </source>
</evidence>
<comment type="subcellular location">
    <subcellularLocation>
        <location evidence="1">Cell membrane</location>
        <topology evidence="1">Multi-pass membrane protein</topology>
    </subcellularLocation>
</comment>
<protein>
    <recommendedName>
        <fullName evidence="13">G-protein coupled receptors family 3 profile domain-containing protein</fullName>
    </recommendedName>
</protein>
<dbReference type="FunFam" id="2.10.50.30:FF:000004">
    <property type="entry name" value="Taste receptor type 1 member 3-like protein"/>
    <property type="match status" value="1"/>
</dbReference>
<comment type="caution">
    <text evidence="14">The sequence shown here is derived from an EMBL/GenBank/DDBJ whole genome shotgun (WGS) entry which is preliminary data.</text>
</comment>
<keyword evidence="9" id="KW-0325">Glycoprotein</keyword>
<keyword evidence="3 11" id="KW-0812">Transmembrane</keyword>
<organism evidence="14 15">
    <name type="scientific">Patella caerulea</name>
    <name type="common">Rayed Mediterranean limpet</name>
    <dbReference type="NCBI Taxonomy" id="87958"/>
    <lineage>
        <taxon>Eukaryota</taxon>
        <taxon>Metazoa</taxon>
        <taxon>Spiralia</taxon>
        <taxon>Lophotrochozoa</taxon>
        <taxon>Mollusca</taxon>
        <taxon>Gastropoda</taxon>
        <taxon>Patellogastropoda</taxon>
        <taxon>Patelloidea</taxon>
        <taxon>Patellidae</taxon>
        <taxon>Patella</taxon>
    </lineage>
</organism>
<evidence type="ECO:0000256" key="2">
    <source>
        <dbReference type="ARBA" id="ARBA00022475"/>
    </source>
</evidence>
<evidence type="ECO:0000256" key="1">
    <source>
        <dbReference type="ARBA" id="ARBA00004651"/>
    </source>
</evidence>
<feature type="transmembrane region" description="Helical" evidence="11">
    <location>
        <begin position="680"/>
        <end position="699"/>
    </location>
</feature>
<dbReference type="Pfam" id="PF00003">
    <property type="entry name" value="7tm_3"/>
    <property type="match status" value="1"/>
</dbReference>
<dbReference type="GO" id="GO:0005886">
    <property type="term" value="C:plasma membrane"/>
    <property type="evidence" value="ECO:0007669"/>
    <property type="project" value="UniProtKB-SubCell"/>
</dbReference>
<dbReference type="Gene3D" id="3.40.50.2300">
    <property type="match status" value="2"/>
</dbReference>
<dbReference type="Gene3D" id="2.10.50.30">
    <property type="entry name" value="GPCR, family 3, nine cysteines domain"/>
    <property type="match status" value="1"/>
</dbReference>
<evidence type="ECO:0000313" key="15">
    <source>
        <dbReference type="Proteomes" id="UP001347796"/>
    </source>
</evidence>
<evidence type="ECO:0000256" key="9">
    <source>
        <dbReference type="ARBA" id="ARBA00023180"/>
    </source>
</evidence>
<dbReference type="EMBL" id="JAZGQO010000025">
    <property type="protein sequence ID" value="KAK6165177.1"/>
    <property type="molecule type" value="Genomic_DNA"/>
</dbReference>
<feature type="transmembrane region" description="Helical" evidence="11">
    <location>
        <begin position="570"/>
        <end position="597"/>
    </location>
</feature>
<keyword evidence="15" id="KW-1185">Reference proteome</keyword>
<dbReference type="InterPro" id="IPR028082">
    <property type="entry name" value="Peripla_BP_I"/>
</dbReference>
<keyword evidence="10" id="KW-0807">Transducer</keyword>
<dbReference type="Pfam" id="PF01094">
    <property type="entry name" value="ANF_receptor"/>
    <property type="match status" value="1"/>
</dbReference>
<feature type="chain" id="PRO_5042862746" description="G-protein coupled receptors family 3 profile domain-containing protein" evidence="12">
    <location>
        <begin position="20"/>
        <end position="712"/>
    </location>
</feature>
<keyword evidence="8" id="KW-0675">Receptor</keyword>
<feature type="signal peptide" evidence="12">
    <location>
        <begin position="1"/>
        <end position="19"/>
    </location>
</feature>
<evidence type="ECO:0000256" key="6">
    <source>
        <dbReference type="ARBA" id="ARBA00023040"/>
    </source>
</evidence>
<keyword evidence="4 12" id="KW-0732">Signal</keyword>
<keyword evidence="2" id="KW-1003">Cell membrane</keyword>
<dbReference type="AlphaFoldDB" id="A0AAN8FW58"/>
<evidence type="ECO:0000259" key="13">
    <source>
        <dbReference type="PROSITE" id="PS50259"/>
    </source>
</evidence>
<feature type="transmembrane region" description="Helical" evidence="11">
    <location>
        <begin position="609"/>
        <end position="631"/>
    </location>
</feature>
<evidence type="ECO:0000256" key="5">
    <source>
        <dbReference type="ARBA" id="ARBA00022989"/>
    </source>
</evidence>
<evidence type="ECO:0000313" key="14">
    <source>
        <dbReference type="EMBL" id="KAK6165177.1"/>
    </source>
</evidence>
<dbReference type="GO" id="GO:0004930">
    <property type="term" value="F:G protein-coupled receptor activity"/>
    <property type="evidence" value="ECO:0007669"/>
    <property type="project" value="UniProtKB-KW"/>
</dbReference>
<dbReference type="PRINTS" id="PR00248">
    <property type="entry name" value="GPCRMGR"/>
</dbReference>
<sequence>MSMPRVLLVLLFQISCFVAIATIHNPGNLPQVAFISPGDYTIGGILSVHFSSPDKMCSDRIREFAVYQKLESIAFAVDEINQRNDLLPNRTLGFVILDDCSKTTSSLTRALHFVQTHSPSAGVETSHGKINDFDVIGLIGAESSANTVQTADLLSLFKVPQISYISTSPLLSNKRIFPYFSRVVPSDKLQVEVLVDLITHFNWTYVSTVYEEGSYGVEFNKAFKNLAEKRGVCMGVSLIVRGYLTDKTADKVVQDLLTVPRARAVVLVVRNRDMATLFRSVRQLGRVGYFRWLGSDTWGGNVQDFLGIEDVGQGSLTIGFQSRFVNRFDNYLKYLTASNGSYNPWFNEFFESRYNCKFYPGSNDTLCDRNKTFAADYSPLWTSSLVIDAVYTYAHALHDVIRGCKGKSNEKKCVEPEKMLKAIRNLTFEGEHGFVSFDEFGDGSATYTVRTLRRVNGGYSLDEIALWDTNIRSFTFFNPDLITWPTASMSSNRFLVSTCSDPCNPGYQAVTTQPHCCWYCEQCYINEITVLKNDKPTCLICPKEGVFTWPDSTRTKCLPIEINVLSIPGLVGTVICILLLLVMVGTLIIIAIFMRNIESPLLEVSCKELSFLMLMGIIAANILTFSVVVPPTGSSCILVATAFQLSFTFTYGPFLVKINRMYRTHKAQMLNMEAKFTGRMYNVVFTLMISFTQVGKYSFRSKSKDESGDKLN</sequence>
<dbReference type="SUPFAM" id="SSF53822">
    <property type="entry name" value="Periplasmic binding protein-like I"/>
    <property type="match status" value="1"/>
</dbReference>
<dbReference type="InterPro" id="IPR001828">
    <property type="entry name" value="ANF_lig-bd_rcpt"/>
</dbReference>
<feature type="transmembrane region" description="Helical" evidence="11">
    <location>
        <begin position="637"/>
        <end position="659"/>
    </location>
</feature>
<reference evidence="14 15" key="1">
    <citation type="submission" date="2024-01" db="EMBL/GenBank/DDBJ databases">
        <title>The genome of the rayed Mediterranean limpet Patella caerulea (Linnaeus, 1758).</title>
        <authorList>
            <person name="Anh-Thu Weber A."/>
            <person name="Halstead-Nussloch G."/>
        </authorList>
    </citation>
    <scope>NUCLEOTIDE SEQUENCE [LARGE SCALE GENOMIC DNA]</scope>
    <source>
        <strain evidence="14">AATW-2023a</strain>
        <tissue evidence="14">Whole specimen</tissue>
    </source>
</reference>
<gene>
    <name evidence="14" type="ORF">SNE40_023619</name>
</gene>
<evidence type="ECO:0000256" key="4">
    <source>
        <dbReference type="ARBA" id="ARBA00022729"/>
    </source>
</evidence>
<evidence type="ECO:0000256" key="11">
    <source>
        <dbReference type="SAM" id="Phobius"/>
    </source>
</evidence>
<keyword evidence="6" id="KW-0297">G-protein coupled receptor</keyword>
<dbReference type="PANTHER" id="PTHR24060">
    <property type="entry name" value="METABOTROPIC GLUTAMATE RECEPTOR"/>
    <property type="match status" value="1"/>
</dbReference>
<evidence type="ECO:0000256" key="10">
    <source>
        <dbReference type="ARBA" id="ARBA00023224"/>
    </source>
</evidence>
<accession>A0AAN8FW58</accession>
<evidence type="ECO:0000256" key="12">
    <source>
        <dbReference type="SAM" id="SignalP"/>
    </source>
</evidence>
<dbReference type="InterPro" id="IPR017978">
    <property type="entry name" value="GPCR_3_C"/>
</dbReference>
<keyword evidence="7 11" id="KW-0472">Membrane</keyword>
<evidence type="ECO:0000256" key="7">
    <source>
        <dbReference type="ARBA" id="ARBA00023136"/>
    </source>
</evidence>
<dbReference type="InterPro" id="IPR038550">
    <property type="entry name" value="GPCR_3_9-Cys_sf"/>
</dbReference>
<name>A0AAN8FW58_PATCE</name>
<keyword evidence="5 11" id="KW-1133">Transmembrane helix</keyword>
<feature type="domain" description="G-protein coupled receptors family 3 profile" evidence="13">
    <location>
        <begin position="571"/>
        <end position="663"/>
    </location>
</feature>
<proteinExistence type="predicted"/>
<dbReference type="PROSITE" id="PS50259">
    <property type="entry name" value="G_PROTEIN_RECEP_F3_4"/>
    <property type="match status" value="1"/>
</dbReference>
<dbReference type="InterPro" id="IPR000337">
    <property type="entry name" value="GPCR_3"/>
</dbReference>
<dbReference type="CDD" id="cd06362">
    <property type="entry name" value="PBP1_mGluR"/>
    <property type="match status" value="1"/>
</dbReference>
<dbReference type="FunFam" id="3.40.50.2300:FF:000145">
    <property type="entry name" value="Glutamate receptor, metabotropic"/>
    <property type="match status" value="1"/>
</dbReference>
<dbReference type="InterPro" id="IPR050726">
    <property type="entry name" value="mGluR"/>
</dbReference>
<dbReference type="Proteomes" id="UP001347796">
    <property type="component" value="Unassembled WGS sequence"/>
</dbReference>